<dbReference type="GO" id="GO:0006412">
    <property type="term" value="P:translation"/>
    <property type="evidence" value="ECO:0007669"/>
    <property type="project" value="UniProtKB-UniRule"/>
</dbReference>
<comment type="function">
    <text evidence="6">Removes the formyl group from the N-terminal Met of newly synthesized proteins. Requires at least a dipeptide for an efficient rate of reaction. N-terminal L-methionine is a prerequisite for activity but the enzyme has broad specificity at other positions.</text>
</comment>
<evidence type="ECO:0000313" key="8">
    <source>
        <dbReference type="Proteomes" id="UP000617426"/>
    </source>
</evidence>
<dbReference type="Pfam" id="PF01327">
    <property type="entry name" value="Pep_deformylase"/>
    <property type="match status" value="1"/>
</dbReference>
<keyword evidence="4 6" id="KW-0648">Protein biosynthesis</keyword>
<evidence type="ECO:0000256" key="4">
    <source>
        <dbReference type="ARBA" id="ARBA00022917"/>
    </source>
</evidence>
<dbReference type="PRINTS" id="PR01576">
    <property type="entry name" value="PDEFORMYLASE"/>
</dbReference>
<dbReference type="HAMAP" id="MF_00163">
    <property type="entry name" value="Pep_deformylase"/>
    <property type="match status" value="1"/>
</dbReference>
<evidence type="ECO:0000256" key="6">
    <source>
        <dbReference type="HAMAP-Rule" id="MF_00163"/>
    </source>
</evidence>
<dbReference type="InterPro" id="IPR036821">
    <property type="entry name" value="Peptide_deformylase_sf"/>
</dbReference>
<dbReference type="PANTHER" id="PTHR10458:SF2">
    <property type="entry name" value="PEPTIDE DEFORMYLASE, MITOCHONDRIAL"/>
    <property type="match status" value="1"/>
</dbReference>
<feature type="binding site" evidence="6">
    <location>
        <position position="163"/>
    </location>
    <ligand>
        <name>Fe cation</name>
        <dbReference type="ChEBI" id="CHEBI:24875"/>
    </ligand>
</feature>
<feature type="binding site" evidence="6">
    <location>
        <position position="159"/>
    </location>
    <ligand>
        <name>Fe cation</name>
        <dbReference type="ChEBI" id="CHEBI:24875"/>
    </ligand>
</feature>
<evidence type="ECO:0000256" key="3">
    <source>
        <dbReference type="ARBA" id="ARBA00022801"/>
    </source>
</evidence>
<dbReference type="InterPro" id="IPR023635">
    <property type="entry name" value="Peptide_deformylase"/>
</dbReference>
<dbReference type="NCBIfam" id="NF001159">
    <property type="entry name" value="PRK00150.1-3"/>
    <property type="match status" value="1"/>
</dbReference>
<keyword evidence="3 6" id="KW-0378">Hydrolase</keyword>
<comment type="caution">
    <text evidence="7">The sequence shown here is derived from an EMBL/GenBank/DDBJ whole genome shotgun (WGS) entry which is preliminary data.</text>
</comment>
<comment type="cofactor">
    <cofactor evidence="6">
        <name>Fe(2+)</name>
        <dbReference type="ChEBI" id="CHEBI:29033"/>
    </cofactor>
    <text evidence="6">Binds 1 Fe(2+) ion.</text>
</comment>
<organism evidence="7 8">
    <name type="scientific">Schaalia hyovaginalis</name>
    <dbReference type="NCBI Taxonomy" id="29316"/>
    <lineage>
        <taxon>Bacteria</taxon>
        <taxon>Bacillati</taxon>
        <taxon>Actinomycetota</taxon>
        <taxon>Actinomycetes</taxon>
        <taxon>Actinomycetales</taxon>
        <taxon>Actinomycetaceae</taxon>
        <taxon>Schaalia</taxon>
    </lineage>
</organism>
<evidence type="ECO:0000256" key="1">
    <source>
        <dbReference type="ARBA" id="ARBA00010759"/>
    </source>
</evidence>
<comment type="catalytic activity">
    <reaction evidence="6">
        <text>N-terminal N-formyl-L-methionyl-[peptide] + H2O = N-terminal L-methionyl-[peptide] + formate</text>
        <dbReference type="Rhea" id="RHEA:24420"/>
        <dbReference type="Rhea" id="RHEA-COMP:10639"/>
        <dbReference type="Rhea" id="RHEA-COMP:10640"/>
        <dbReference type="ChEBI" id="CHEBI:15377"/>
        <dbReference type="ChEBI" id="CHEBI:15740"/>
        <dbReference type="ChEBI" id="CHEBI:49298"/>
        <dbReference type="ChEBI" id="CHEBI:64731"/>
        <dbReference type="EC" id="3.5.1.88"/>
    </reaction>
</comment>
<feature type="binding site" evidence="6">
    <location>
        <position position="117"/>
    </location>
    <ligand>
        <name>Fe cation</name>
        <dbReference type="ChEBI" id="CHEBI:24875"/>
    </ligand>
</feature>
<dbReference type="EMBL" id="JACHMK010000001">
    <property type="protein sequence ID" value="MBB6334960.1"/>
    <property type="molecule type" value="Genomic_DNA"/>
</dbReference>
<dbReference type="RefSeq" id="WP_184453049.1">
    <property type="nucleotide sequence ID" value="NZ_JACHMK010000001.1"/>
</dbReference>
<dbReference type="PIRSF" id="PIRSF004749">
    <property type="entry name" value="Pep_def"/>
    <property type="match status" value="1"/>
</dbReference>
<keyword evidence="8" id="KW-1185">Reference proteome</keyword>
<keyword evidence="5 6" id="KW-0408">Iron</keyword>
<dbReference type="GO" id="GO:0042586">
    <property type="term" value="F:peptide deformylase activity"/>
    <property type="evidence" value="ECO:0007669"/>
    <property type="project" value="UniProtKB-UniRule"/>
</dbReference>
<dbReference type="SUPFAM" id="SSF56420">
    <property type="entry name" value="Peptide deformylase"/>
    <property type="match status" value="1"/>
</dbReference>
<dbReference type="EC" id="3.5.1.88" evidence="6"/>
<dbReference type="CDD" id="cd00487">
    <property type="entry name" value="Pep_deformylase"/>
    <property type="match status" value="1"/>
</dbReference>
<comment type="similarity">
    <text evidence="1 6">Belongs to the polypeptide deformylase family.</text>
</comment>
<dbReference type="GO" id="GO:0046872">
    <property type="term" value="F:metal ion binding"/>
    <property type="evidence" value="ECO:0007669"/>
    <property type="project" value="UniProtKB-KW"/>
</dbReference>
<accession>A0A923E6D8</accession>
<sequence length="203" mass="22189">MTVRPIVVMGEEVLHRPAAPVTAFDGALRGLVRDMFDTMRAAPGVGLAAPQIGVDARVFVWSYGGLHPFDGEYGPALGMTIPSPSSGAVINPHLELDWKGVELLPERLDLEREHEGCLSFPGYQYPIRRAPRAVLEGFDIDGGPIRIEAVAWLARIFQHEYGHLLGELYIDRLAGPWADEAAVQARIRGWGRPGVSWMPGSEG</sequence>
<dbReference type="AlphaFoldDB" id="A0A923E6D8"/>
<keyword evidence="2 6" id="KW-0479">Metal-binding</keyword>
<protein>
    <recommendedName>
        <fullName evidence="6">Peptide deformylase</fullName>
        <shortName evidence="6">PDF</shortName>
        <ecNumber evidence="6">3.5.1.88</ecNumber>
    </recommendedName>
    <alternativeName>
        <fullName evidence="6">Polypeptide deformylase</fullName>
    </alternativeName>
</protein>
<gene>
    <name evidence="6" type="primary">def</name>
    <name evidence="7" type="ORF">HD592_001525</name>
</gene>
<dbReference type="PANTHER" id="PTHR10458">
    <property type="entry name" value="PEPTIDE DEFORMYLASE"/>
    <property type="match status" value="1"/>
</dbReference>
<name>A0A923E6D8_9ACTO</name>
<reference evidence="7" key="1">
    <citation type="submission" date="2020-08" db="EMBL/GenBank/DDBJ databases">
        <title>Sequencing the genomes of 1000 actinobacteria strains.</title>
        <authorList>
            <person name="Klenk H.-P."/>
        </authorList>
    </citation>
    <scope>NUCLEOTIDE SEQUENCE</scope>
    <source>
        <strain evidence="7">DSM 10695</strain>
    </source>
</reference>
<feature type="active site" evidence="6">
    <location>
        <position position="160"/>
    </location>
</feature>
<evidence type="ECO:0000256" key="5">
    <source>
        <dbReference type="ARBA" id="ARBA00023004"/>
    </source>
</evidence>
<dbReference type="Gene3D" id="3.90.45.10">
    <property type="entry name" value="Peptide deformylase"/>
    <property type="match status" value="1"/>
</dbReference>
<evidence type="ECO:0000313" key="7">
    <source>
        <dbReference type="EMBL" id="MBB6334960.1"/>
    </source>
</evidence>
<dbReference type="Proteomes" id="UP000617426">
    <property type="component" value="Unassembled WGS sequence"/>
</dbReference>
<evidence type="ECO:0000256" key="2">
    <source>
        <dbReference type="ARBA" id="ARBA00022723"/>
    </source>
</evidence>
<proteinExistence type="inferred from homology"/>